<protein>
    <submittedName>
        <fullName evidence="2">Redoxin</fullName>
    </submittedName>
</protein>
<dbReference type="InterPro" id="IPR013740">
    <property type="entry name" value="Redoxin"/>
</dbReference>
<dbReference type="InterPro" id="IPR050553">
    <property type="entry name" value="Thioredoxin_ResA/DsbE_sf"/>
</dbReference>
<dbReference type="EMBL" id="FOFD01000002">
    <property type="protein sequence ID" value="SEQ26704.1"/>
    <property type="molecule type" value="Genomic_DNA"/>
</dbReference>
<reference evidence="3" key="1">
    <citation type="submission" date="2016-10" db="EMBL/GenBank/DDBJ databases">
        <authorList>
            <person name="Varghese N."/>
            <person name="Submissions S."/>
        </authorList>
    </citation>
    <scope>NUCLEOTIDE SEQUENCE [LARGE SCALE GENOMIC DNA]</scope>
    <source>
        <strain evidence="3">DSM 25055</strain>
    </source>
</reference>
<dbReference type="PANTHER" id="PTHR42852">
    <property type="entry name" value="THIOL:DISULFIDE INTERCHANGE PROTEIN DSBE"/>
    <property type="match status" value="1"/>
</dbReference>
<dbReference type="RefSeq" id="WP_090615258.1">
    <property type="nucleotide sequence ID" value="NZ_FOFD01000002.1"/>
</dbReference>
<proteinExistence type="predicted"/>
<dbReference type="CDD" id="cd02966">
    <property type="entry name" value="TlpA_like_family"/>
    <property type="match status" value="1"/>
</dbReference>
<dbReference type="Proteomes" id="UP000199114">
    <property type="component" value="Unassembled WGS sequence"/>
</dbReference>
<evidence type="ECO:0000259" key="1">
    <source>
        <dbReference type="PROSITE" id="PS51352"/>
    </source>
</evidence>
<dbReference type="GO" id="GO:0016491">
    <property type="term" value="F:oxidoreductase activity"/>
    <property type="evidence" value="ECO:0007669"/>
    <property type="project" value="InterPro"/>
</dbReference>
<dbReference type="InterPro" id="IPR036249">
    <property type="entry name" value="Thioredoxin-like_sf"/>
</dbReference>
<dbReference type="OrthoDB" id="115386at2157"/>
<dbReference type="PROSITE" id="PS51352">
    <property type="entry name" value="THIOREDOXIN_2"/>
    <property type="match status" value="1"/>
</dbReference>
<evidence type="ECO:0000313" key="3">
    <source>
        <dbReference type="Proteomes" id="UP000199114"/>
    </source>
</evidence>
<dbReference type="InterPro" id="IPR013766">
    <property type="entry name" value="Thioredoxin_domain"/>
</dbReference>
<evidence type="ECO:0000313" key="2">
    <source>
        <dbReference type="EMBL" id="SEQ26704.1"/>
    </source>
</evidence>
<keyword evidence="3" id="KW-1185">Reference proteome</keyword>
<organism evidence="2 3">
    <name type="scientific">Natrinema salaciae</name>
    <dbReference type="NCBI Taxonomy" id="1186196"/>
    <lineage>
        <taxon>Archaea</taxon>
        <taxon>Methanobacteriati</taxon>
        <taxon>Methanobacteriota</taxon>
        <taxon>Stenosarchaea group</taxon>
        <taxon>Halobacteria</taxon>
        <taxon>Halobacteriales</taxon>
        <taxon>Natrialbaceae</taxon>
        <taxon>Natrinema</taxon>
    </lineage>
</organism>
<name>A0A1H9ELX8_9EURY</name>
<dbReference type="PANTHER" id="PTHR42852:SF13">
    <property type="entry name" value="PROTEIN DIPZ"/>
    <property type="match status" value="1"/>
</dbReference>
<dbReference type="Pfam" id="PF08534">
    <property type="entry name" value="Redoxin"/>
    <property type="match status" value="1"/>
</dbReference>
<feature type="domain" description="Thioredoxin" evidence="1">
    <location>
        <begin position="29"/>
        <end position="175"/>
    </location>
</feature>
<sequence>MRRREVLAGAAGLAVLGGGAVAIGEWTPLESDTAIEPIELETIDAPGSDAGTAMVPERGRVTFVELFATWCTVCEGMMEPLADVHAEVGGDVQFVSATSEPVGNTVTREDVATWWRDHDGNWPVALDTDLELTEALDASGVPYAFVLDETNAVTWSGRGAKSADEIRTAIDASRGE</sequence>
<dbReference type="Gene3D" id="3.40.30.10">
    <property type="entry name" value="Glutaredoxin"/>
    <property type="match status" value="1"/>
</dbReference>
<dbReference type="AlphaFoldDB" id="A0A1H9ELX8"/>
<dbReference type="STRING" id="1186196.SAMN04489841_1330"/>
<dbReference type="SUPFAM" id="SSF52833">
    <property type="entry name" value="Thioredoxin-like"/>
    <property type="match status" value="1"/>
</dbReference>
<gene>
    <name evidence="2" type="ORF">SAMN04489841_1330</name>
</gene>
<accession>A0A1H9ELX8</accession>